<protein>
    <submittedName>
        <fullName evidence="2">Uncharacterized protein</fullName>
    </submittedName>
</protein>
<reference evidence="2" key="1">
    <citation type="journal article" date="2014" name="Front. Microbiol.">
        <title>High frequency of phylogenetically diverse reductive dehalogenase-homologous genes in deep subseafloor sedimentary metagenomes.</title>
        <authorList>
            <person name="Kawai M."/>
            <person name="Futagami T."/>
            <person name="Toyoda A."/>
            <person name="Takaki Y."/>
            <person name="Nishi S."/>
            <person name="Hori S."/>
            <person name="Arai W."/>
            <person name="Tsubouchi T."/>
            <person name="Morono Y."/>
            <person name="Uchiyama I."/>
            <person name="Ito T."/>
            <person name="Fujiyama A."/>
            <person name="Inagaki F."/>
            <person name="Takami H."/>
        </authorList>
    </citation>
    <scope>NUCLEOTIDE SEQUENCE</scope>
    <source>
        <strain evidence="2">Expedition CK06-06</strain>
    </source>
</reference>
<keyword evidence="1" id="KW-0812">Transmembrane</keyword>
<dbReference type="AlphaFoldDB" id="X1IZW0"/>
<keyword evidence="1" id="KW-0472">Membrane</keyword>
<evidence type="ECO:0000313" key="2">
    <source>
        <dbReference type="EMBL" id="GAH63083.1"/>
    </source>
</evidence>
<gene>
    <name evidence="2" type="ORF">S03H2_46311</name>
</gene>
<keyword evidence="1" id="KW-1133">Transmembrane helix</keyword>
<feature type="transmembrane region" description="Helical" evidence="1">
    <location>
        <begin position="12"/>
        <end position="29"/>
    </location>
</feature>
<evidence type="ECO:0000256" key="1">
    <source>
        <dbReference type="SAM" id="Phobius"/>
    </source>
</evidence>
<accession>X1IZW0</accession>
<organism evidence="2">
    <name type="scientific">marine sediment metagenome</name>
    <dbReference type="NCBI Taxonomy" id="412755"/>
    <lineage>
        <taxon>unclassified sequences</taxon>
        <taxon>metagenomes</taxon>
        <taxon>ecological metagenomes</taxon>
    </lineage>
</organism>
<dbReference type="EMBL" id="BARU01029067">
    <property type="protein sequence ID" value="GAH63083.1"/>
    <property type="molecule type" value="Genomic_DNA"/>
</dbReference>
<comment type="caution">
    <text evidence="2">The sequence shown here is derived from an EMBL/GenBank/DDBJ whole genome shotgun (WGS) entry which is preliminary data.</text>
</comment>
<sequence>MFNKWLVDNRIIRRVLVFGLTYLFIRVTLNLFSDLSSITTQGVAAYGILMGLEREILRFFLQGTQEEADND</sequence>
<name>X1IZW0_9ZZZZ</name>
<proteinExistence type="predicted"/>